<proteinExistence type="predicted"/>
<evidence type="ECO:0000313" key="2">
    <source>
        <dbReference type="Proteomes" id="UP001066276"/>
    </source>
</evidence>
<feature type="non-terminal residue" evidence="1">
    <location>
        <position position="1"/>
    </location>
</feature>
<evidence type="ECO:0000313" key="1">
    <source>
        <dbReference type="EMBL" id="KAJ1136547.1"/>
    </source>
</evidence>
<dbReference type="EMBL" id="JANPWB010000010">
    <property type="protein sequence ID" value="KAJ1136547.1"/>
    <property type="molecule type" value="Genomic_DNA"/>
</dbReference>
<reference evidence="1" key="1">
    <citation type="journal article" date="2022" name="bioRxiv">
        <title>Sequencing and chromosome-scale assembly of the giantPleurodeles waltlgenome.</title>
        <authorList>
            <person name="Brown T."/>
            <person name="Elewa A."/>
            <person name="Iarovenko S."/>
            <person name="Subramanian E."/>
            <person name="Araus A.J."/>
            <person name="Petzold A."/>
            <person name="Susuki M."/>
            <person name="Suzuki K.-i.T."/>
            <person name="Hayashi T."/>
            <person name="Toyoda A."/>
            <person name="Oliveira C."/>
            <person name="Osipova E."/>
            <person name="Leigh N.D."/>
            <person name="Simon A."/>
            <person name="Yun M.H."/>
        </authorList>
    </citation>
    <scope>NUCLEOTIDE SEQUENCE</scope>
    <source>
        <strain evidence="1">20211129_DDA</strain>
        <tissue evidence="1">Liver</tissue>
    </source>
</reference>
<protein>
    <submittedName>
        <fullName evidence="1">Uncharacterized protein</fullName>
    </submittedName>
</protein>
<dbReference type="AlphaFoldDB" id="A0AAV7QBD4"/>
<name>A0AAV7QBD4_PLEWA</name>
<keyword evidence="2" id="KW-1185">Reference proteome</keyword>
<sequence>CSTIFWRTIPMGMAPLLVKTGAMPTTQMAMPRGQMFSGHGHWDSAVQGPKLGPERCW</sequence>
<gene>
    <name evidence="1" type="ORF">NDU88_002962</name>
</gene>
<comment type="caution">
    <text evidence="1">The sequence shown here is derived from an EMBL/GenBank/DDBJ whole genome shotgun (WGS) entry which is preliminary data.</text>
</comment>
<dbReference type="Proteomes" id="UP001066276">
    <property type="component" value="Chromosome 6"/>
</dbReference>
<accession>A0AAV7QBD4</accession>
<organism evidence="1 2">
    <name type="scientific">Pleurodeles waltl</name>
    <name type="common">Iberian ribbed newt</name>
    <dbReference type="NCBI Taxonomy" id="8319"/>
    <lineage>
        <taxon>Eukaryota</taxon>
        <taxon>Metazoa</taxon>
        <taxon>Chordata</taxon>
        <taxon>Craniata</taxon>
        <taxon>Vertebrata</taxon>
        <taxon>Euteleostomi</taxon>
        <taxon>Amphibia</taxon>
        <taxon>Batrachia</taxon>
        <taxon>Caudata</taxon>
        <taxon>Salamandroidea</taxon>
        <taxon>Salamandridae</taxon>
        <taxon>Pleurodelinae</taxon>
        <taxon>Pleurodeles</taxon>
    </lineage>
</organism>